<dbReference type="EMBL" id="JAIVGD010000013">
    <property type="protein sequence ID" value="KAH0760400.1"/>
    <property type="molecule type" value="Genomic_DNA"/>
</dbReference>
<protein>
    <submittedName>
        <fullName evidence="1">Uncharacterized protein</fullName>
    </submittedName>
</protein>
<proteinExistence type="predicted"/>
<comment type="caution">
    <text evidence="1">The sequence shown here is derived from an EMBL/GenBank/DDBJ whole genome shotgun (WGS) entry which is preliminary data.</text>
</comment>
<evidence type="ECO:0000313" key="1">
    <source>
        <dbReference type="EMBL" id="KAH0760400.1"/>
    </source>
</evidence>
<sequence length="90" mass="10552">MANSSSDRKKEENLYDSWMNNQQEEINELQNAIIRARKNELNDDRLNELLMKMVNNFQEYANGQVDSRESTYRRSSPPLGAPLWKIRSCG</sequence>
<keyword evidence="2" id="KW-1185">Reference proteome</keyword>
<organism evidence="1 2">
    <name type="scientific">Solanum tuberosum</name>
    <name type="common">Potato</name>
    <dbReference type="NCBI Taxonomy" id="4113"/>
    <lineage>
        <taxon>Eukaryota</taxon>
        <taxon>Viridiplantae</taxon>
        <taxon>Streptophyta</taxon>
        <taxon>Embryophyta</taxon>
        <taxon>Tracheophyta</taxon>
        <taxon>Spermatophyta</taxon>
        <taxon>Magnoliopsida</taxon>
        <taxon>eudicotyledons</taxon>
        <taxon>Gunneridae</taxon>
        <taxon>Pentapetalae</taxon>
        <taxon>asterids</taxon>
        <taxon>lamiids</taxon>
        <taxon>Solanales</taxon>
        <taxon>Solanaceae</taxon>
        <taxon>Solanoideae</taxon>
        <taxon>Solaneae</taxon>
        <taxon>Solanum</taxon>
    </lineage>
</organism>
<name>A0ABQ7V8I1_SOLTU</name>
<reference evidence="1 2" key="1">
    <citation type="journal article" date="2021" name="bioRxiv">
        <title>Chromosome-scale and haplotype-resolved genome assembly of a tetraploid potato cultivar.</title>
        <authorList>
            <person name="Sun H."/>
            <person name="Jiao W.-B."/>
            <person name="Krause K."/>
            <person name="Campoy J.A."/>
            <person name="Goel M."/>
            <person name="Folz-Donahue K."/>
            <person name="Kukat C."/>
            <person name="Huettel B."/>
            <person name="Schneeberger K."/>
        </authorList>
    </citation>
    <scope>NUCLEOTIDE SEQUENCE [LARGE SCALE GENOMIC DNA]</scope>
    <source>
        <strain evidence="1">SolTubOtavaFocal</strain>
        <tissue evidence="1">Leaves</tissue>
    </source>
</reference>
<dbReference type="Proteomes" id="UP000826656">
    <property type="component" value="Unassembled WGS sequence"/>
</dbReference>
<evidence type="ECO:0000313" key="2">
    <source>
        <dbReference type="Proteomes" id="UP000826656"/>
    </source>
</evidence>
<accession>A0ABQ7V8I1</accession>
<gene>
    <name evidence="1" type="ORF">KY290_016473</name>
</gene>